<name>A0A6F9D5T9_9ASCI</name>
<dbReference type="InterPro" id="IPR037579">
    <property type="entry name" value="FIB_ANG-like"/>
</dbReference>
<feature type="compositionally biased region" description="Polar residues" evidence="8">
    <location>
        <begin position="301"/>
        <end position="312"/>
    </location>
</feature>
<gene>
    <name evidence="11" type="primary">Angptl2</name>
</gene>
<evidence type="ECO:0000256" key="7">
    <source>
        <dbReference type="SAM" id="Coils"/>
    </source>
</evidence>
<accession>A0A6F9D5T9</accession>
<dbReference type="Gene3D" id="3.90.215.10">
    <property type="entry name" value="Gamma Fibrinogen, chain A, domain 1"/>
    <property type="match status" value="1"/>
</dbReference>
<keyword evidence="6" id="KW-0325">Glycoprotein</keyword>
<dbReference type="PANTHER" id="PTHR47221:SF6">
    <property type="entry name" value="FIBRINOGEN ALPHA CHAIN"/>
    <property type="match status" value="1"/>
</dbReference>
<dbReference type="GO" id="GO:0034116">
    <property type="term" value="P:positive regulation of heterotypic cell-cell adhesion"/>
    <property type="evidence" value="ECO:0007669"/>
    <property type="project" value="TreeGrafter"/>
</dbReference>
<evidence type="ECO:0000256" key="2">
    <source>
        <dbReference type="ARBA" id="ARBA00022525"/>
    </source>
</evidence>
<dbReference type="FunFam" id="3.90.215.10:FF:000001">
    <property type="entry name" value="Tenascin isoform 1"/>
    <property type="match status" value="1"/>
</dbReference>
<keyword evidence="2" id="KW-0964">Secreted</keyword>
<evidence type="ECO:0000256" key="5">
    <source>
        <dbReference type="ARBA" id="ARBA00023157"/>
    </source>
</evidence>
<sequence length="551" mass="63336">MQLRRLLFTLCIVCGLLCKIKAANTTNNGAIKDPMIELEAFAAPRENTDTSRSIDFDVEALQSRSIVDSNEDLMSAASKKRDVHGNVVTISEGNRQSLHRFYVERGQLTETEGDSDSECTFTYVLPQNLPQASRVCIASHTRVRAVTSKTTNDNLREIYNQVMVAKSQMETMQNEIVRERNIPSREFAALKRDVNYLKQESRVGNERIAQLHTQLMHEIVHKRENRIEFGEMENQLLNHTIKYYMLRDQHGRLQQAHTALQDQVSSLEDQLASLRRTVEALTERSNVEDRNVASRREAETTPRTLQTGNSKEPNIVTPAVATPATPRRPSRAGSYRDCEEVQKRGFTESGIFALRLPSMARKMRVWCDLEQDPGGWIIIQRRTGAELSFQRNMASYKKGFGRLRGDFWLGLENIHKLTNQGRKNYKLHVDLEDWRGKKTFVEYRSFRVDNMESGYRLRIAHYSGNAGDSLTWHNNMAFTTKDVDNDPFDRNCATFHGGGWWYNTCAQSNLNGIYYKGGHYRSEYLDGIYWSDWRGGTYSLKSVSMKIRPTD</sequence>
<dbReference type="GO" id="GO:0030674">
    <property type="term" value="F:protein-macromolecule adaptor activity"/>
    <property type="evidence" value="ECO:0007669"/>
    <property type="project" value="TreeGrafter"/>
</dbReference>
<protein>
    <submittedName>
        <fullName evidence="11">Angiopoietin-related protein 2-like</fullName>
    </submittedName>
</protein>
<feature type="signal peptide" evidence="9">
    <location>
        <begin position="1"/>
        <end position="22"/>
    </location>
</feature>
<evidence type="ECO:0000256" key="1">
    <source>
        <dbReference type="ARBA" id="ARBA00004613"/>
    </source>
</evidence>
<dbReference type="PROSITE" id="PS00514">
    <property type="entry name" value="FIBRINOGEN_C_1"/>
    <property type="match status" value="1"/>
</dbReference>
<comment type="subcellular location">
    <subcellularLocation>
        <location evidence="1">Secreted</location>
    </subcellularLocation>
</comment>
<dbReference type="GO" id="GO:0005577">
    <property type="term" value="C:fibrinogen complex"/>
    <property type="evidence" value="ECO:0007669"/>
    <property type="project" value="TreeGrafter"/>
</dbReference>
<dbReference type="GO" id="GO:0005201">
    <property type="term" value="F:extracellular matrix structural constituent"/>
    <property type="evidence" value="ECO:0007669"/>
    <property type="project" value="TreeGrafter"/>
</dbReference>
<feature type="coiled-coil region" evidence="7">
    <location>
        <begin position="250"/>
        <end position="284"/>
    </location>
</feature>
<feature type="domain" description="Fibrinogen C-terminal" evidence="10">
    <location>
        <begin position="329"/>
        <end position="551"/>
    </location>
</feature>
<evidence type="ECO:0000256" key="3">
    <source>
        <dbReference type="ARBA" id="ARBA00022729"/>
    </source>
</evidence>
<evidence type="ECO:0000313" key="11">
    <source>
        <dbReference type="EMBL" id="CAB3221550.1"/>
    </source>
</evidence>
<dbReference type="PANTHER" id="PTHR47221">
    <property type="entry name" value="FIBRINOGEN ALPHA CHAIN"/>
    <property type="match status" value="1"/>
</dbReference>
<dbReference type="SMART" id="SM00186">
    <property type="entry name" value="FBG"/>
    <property type="match status" value="1"/>
</dbReference>
<keyword evidence="3 9" id="KW-0732">Signal</keyword>
<dbReference type="EMBL" id="LR782900">
    <property type="protein sequence ID" value="CAB3221550.1"/>
    <property type="molecule type" value="mRNA"/>
</dbReference>
<evidence type="ECO:0000256" key="9">
    <source>
        <dbReference type="SAM" id="SignalP"/>
    </source>
</evidence>
<dbReference type="InterPro" id="IPR020837">
    <property type="entry name" value="Fibrinogen_CS"/>
</dbReference>
<dbReference type="InterPro" id="IPR036056">
    <property type="entry name" value="Fibrinogen-like_C"/>
</dbReference>
<feature type="chain" id="PRO_5026016893" evidence="9">
    <location>
        <begin position="23"/>
        <end position="551"/>
    </location>
</feature>
<keyword evidence="5" id="KW-1015">Disulfide bond</keyword>
<feature type="compositionally biased region" description="Basic and acidic residues" evidence="8">
    <location>
        <begin position="284"/>
        <end position="300"/>
    </location>
</feature>
<reference evidence="11" key="1">
    <citation type="submission" date="2020-04" db="EMBL/GenBank/DDBJ databases">
        <authorList>
            <person name="Neveu A P."/>
        </authorList>
    </citation>
    <scope>NUCLEOTIDE SEQUENCE</scope>
    <source>
        <tissue evidence="11">Whole embryo</tissue>
    </source>
</reference>
<evidence type="ECO:0000256" key="6">
    <source>
        <dbReference type="ARBA" id="ARBA00023180"/>
    </source>
</evidence>
<feature type="compositionally biased region" description="Low complexity" evidence="8">
    <location>
        <begin position="316"/>
        <end position="327"/>
    </location>
</feature>
<dbReference type="InterPro" id="IPR002181">
    <property type="entry name" value="Fibrinogen_a/b/g_C_dom"/>
</dbReference>
<keyword evidence="4 7" id="KW-0175">Coiled coil</keyword>
<evidence type="ECO:0000259" key="10">
    <source>
        <dbReference type="PROSITE" id="PS51406"/>
    </source>
</evidence>
<organism evidence="11">
    <name type="scientific">Phallusia mammillata</name>
    <dbReference type="NCBI Taxonomy" id="59560"/>
    <lineage>
        <taxon>Eukaryota</taxon>
        <taxon>Metazoa</taxon>
        <taxon>Chordata</taxon>
        <taxon>Tunicata</taxon>
        <taxon>Ascidiacea</taxon>
        <taxon>Phlebobranchia</taxon>
        <taxon>Ascidiidae</taxon>
        <taxon>Phallusia</taxon>
    </lineage>
</organism>
<dbReference type="AlphaFoldDB" id="A0A6F9D5T9"/>
<dbReference type="InterPro" id="IPR014716">
    <property type="entry name" value="Fibrinogen_a/b/g_C_1"/>
</dbReference>
<proteinExistence type="evidence at transcript level"/>
<evidence type="ECO:0000256" key="8">
    <source>
        <dbReference type="SAM" id="MobiDB-lite"/>
    </source>
</evidence>
<evidence type="ECO:0000256" key="4">
    <source>
        <dbReference type="ARBA" id="ARBA00023054"/>
    </source>
</evidence>
<dbReference type="SUPFAM" id="SSF56496">
    <property type="entry name" value="Fibrinogen C-terminal domain-like"/>
    <property type="match status" value="1"/>
</dbReference>
<dbReference type="PROSITE" id="PS51406">
    <property type="entry name" value="FIBRINOGEN_C_2"/>
    <property type="match status" value="1"/>
</dbReference>
<feature type="region of interest" description="Disordered" evidence="8">
    <location>
        <begin position="284"/>
        <end position="337"/>
    </location>
</feature>
<dbReference type="Pfam" id="PF00147">
    <property type="entry name" value="Fibrinogen_C"/>
    <property type="match status" value="1"/>
</dbReference>
<dbReference type="CDD" id="cd00087">
    <property type="entry name" value="FReD"/>
    <property type="match status" value="1"/>
</dbReference>